<accession>A0A5B8MM36</accession>
<dbReference type="AlphaFoldDB" id="A0A5B8MM36"/>
<sequence>MEEVGASALVSSLSSLLGPPRYRGSKFVGENRNGTETFEWTKDASKVLQSSTPEGLASTVLGCITKELARESCNCGVTWAVALALSLHAKLQRNVLREEVLQQFSMHEIKTAVLAMGEACIAAAQGCRRGAGDVERFQTIWAGAKTREEGVFVDDEEVSWFFDDEASGGGPSREAEGGDLERLGEVLTKICKSLYEGHEDEGSGPGVVERLSQECLLVLLLGGPSMGRVGMDHLTASAGLRLKGEWANQHLEVVQVTGPEEGCSFAMPGFLLHVSKWSEMASVSTCLPVHDLVCDPRGSQKYQKVAAVVMAGSLLPVALEMAVLRNNRENEEVEPLGGDSNWTAKDLLRQKEEAFAAFKDYCKRCLKAKWNVSLLLIEGSVDSRIQTELSSQGLLVISGLGSQTIYRLGKHTKTFVAADLFAVRGENVSHVEAGLMKCHGAISPHCSTSYAGASEKGQHRLMANDEFFLALRTEVPGTESFGDDSTLTLFVTSMLSDTCEAVASEVKKLVSKAMHCLVHGFLPGAGALERTIISELRGRRRARSERARILEPLVIASFIQSFEELLHLSSPDRHVVGPANQQAPGFLHFDGYHERICGMRRVLEILAALLSTGMTLTNKVLP</sequence>
<organism evidence="1 2">
    <name type="scientific">Chloropicon primus</name>
    <dbReference type="NCBI Taxonomy" id="1764295"/>
    <lineage>
        <taxon>Eukaryota</taxon>
        <taxon>Viridiplantae</taxon>
        <taxon>Chlorophyta</taxon>
        <taxon>Chloropicophyceae</taxon>
        <taxon>Chloropicales</taxon>
        <taxon>Chloropicaceae</taxon>
        <taxon>Chloropicon</taxon>
    </lineage>
</organism>
<protein>
    <submittedName>
        <fullName evidence="1">Uncharacterized protein</fullName>
    </submittedName>
</protein>
<dbReference type="EMBL" id="CP031037">
    <property type="protein sequence ID" value="QDZ20360.1"/>
    <property type="molecule type" value="Genomic_DNA"/>
</dbReference>
<keyword evidence="2" id="KW-1185">Reference proteome</keyword>
<gene>
    <name evidence="1" type="ORF">A3770_04p28780</name>
</gene>
<proteinExistence type="predicted"/>
<dbReference type="Proteomes" id="UP000316726">
    <property type="component" value="Chromosome 4"/>
</dbReference>
<reference evidence="1 2" key="1">
    <citation type="submission" date="2018-07" db="EMBL/GenBank/DDBJ databases">
        <title>The complete nuclear genome of the prasinophyte Chloropicon primus (CCMP1205).</title>
        <authorList>
            <person name="Pombert J.-F."/>
            <person name="Otis C."/>
            <person name="Turmel M."/>
            <person name="Lemieux C."/>
        </authorList>
    </citation>
    <scope>NUCLEOTIDE SEQUENCE [LARGE SCALE GENOMIC DNA]</scope>
    <source>
        <strain evidence="1 2">CCMP1205</strain>
    </source>
</reference>
<evidence type="ECO:0000313" key="2">
    <source>
        <dbReference type="Proteomes" id="UP000316726"/>
    </source>
</evidence>
<name>A0A5B8MM36_9CHLO</name>
<evidence type="ECO:0000313" key="1">
    <source>
        <dbReference type="EMBL" id="QDZ20360.1"/>
    </source>
</evidence>